<proteinExistence type="predicted"/>
<reference evidence="2 3" key="1">
    <citation type="submission" date="2021-03" db="EMBL/GenBank/DDBJ databases">
        <title>Sequencing the genomes of 1000 actinobacteria strains.</title>
        <authorList>
            <person name="Klenk H.-P."/>
        </authorList>
    </citation>
    <scope>NUCLEOTIDE SEQUENCE [LARGE SCALE GENOMIC DNA]</scope>
    <source>
        <strain evidence="2 3">DSM 13468</strain>
    </source>
</reference>
<dbReference type="Proteomes" id="UP000703720">
    <property type="component" value="Unassembled WGS sequence"/>
</dbReference>
<gene>
    <name evidence="2" type="ORF">JOF42_002351</name>
</gene>
<feature type="transmembrane region" description="Helical" evidence="1">
    <location>
        <begin position="109"/>
        <end position="130"/>
    </location>
</feature>
<evidence type="ECO:0000313" key="2">
    <source>
        <dbReference type="EMBL" id="MBP2378856.1"/>
    </source>
</evidence>
<comment type="caution">
    <text evidence="2">The sequence shown here is derived from an EMBL/GenBank/DDBJ whole genome shotgun (WGS) entry which is preliminary data.</text>
</comment>
<evidence type="ECO:0000313" key="3">
    <source>
        <dbReference type="Proteomes" id="UP000703720"/>
    </source>
</evidence>
<dbReference type="RefSeq" id="WP_210098027.1">
    <property type="nucleotide sequence ID" value="NZ_BAAAIO010000003.1"/>
</dbReference>
<keyword evidence="1" id="KW-0472">Membrane</keyword>
<sequence length="134" mass="14409">MSTVTTPTPPTLSEKAESHIRNTTWTVAGIAFGFVLGTAALVYFPPSDGPLAIGFAILLGLFVIAAGGAKEIFTIREREIRLEIAELPEDTSADDLLAFRKMERKAGDWASACGLYAWIFGLGVVFSAWLKLSS</sequence>
<name>A0ABS4WRR8_9MICO</name>
<keyword evidence="1" id="KW-0812">Transmembrane</keyword>
<organism evidence="2 3">
    <name type="scientific">Microbacterium phyllosphaerae</name>
    <dbReference type="NCBI Taxonomy" id="124798"/>
    <lineage>
        <taxon>Bacteria</taxon>
        <taxon>Bacillati</taxon>
        <taxon>Actinomycetota</taxon>
        <taxon>Actinomycetes</taxon>
        <taxon>Micrococcales</taxon>
        <taxon>Microbacteriaceae</taxon>
        <taxon>Microbacterium</taxon>
    </lineage>
</organism>
<protein>
    <submittedName>
        <fullName evidence="2">Uncharacterized protein</fullName>
    </submittedName>
</protein>
<keyword evidence="1" id="KW-1133">Transmembrane helix</keyword>
<feature type="transmembrane region" description="Helical" evidence="1">
    <location>
        <begin position="25"/>
        <end position="44"/>
    </location>
</feature>
<dbReference type="EMBL" id="JAGIOA010000001">
    <property type="protein sequence ID" value="MBP2378856.1"/>
    <property type="molecule type" value="Genomic_DNA"/>
</dbReference>
<accession>A0ABS4WRR8</accession>
<evidence type="ECO:0000256" key="1">
    <source>
        <dbReference type="SAM" id="Phobius"/>
    </source>
</evidence>
<feature type="transmembrane region" description="Helical" evidence="1">
    <location>
        <begin position="50"/>
        <end position="69"/>
    </location>
</feature>
<keyword evidence="3" id="KW-1185">Reference proteome</keyword>